<name>A0ABT2H2C0_9MICO</name>
<dbReference type="EMBL" id="JANLCJ010000003">
    <property type="protein sequence ID" value="MCS5734057.1"/>
    <property type="molecule type" value="Genomic_DNA"/>
</dbReference>
<evidence type="ECO:0000256" key="2">
    <source>
        <dbReference type="SAM" id="MobiDB-lite"/>
    </source>
</evidence>
<keyword evidence="1" id="KW-0547">Nucleotide-binding</keyword>
<proteinExistence type="predicted"/>
<dbReference type="RefSeq" id="WP_259538901.1">
    <property type="nucleotide sequence ID" value="NZ_JANLCJ010000003.1"/>
</dbReference>
<dbReference type="SUPFAM" id="SSF56059">
    <property type="entry name" value="Glutathione synthetase ATP-binding domain-like"/>
    <property type="match status" value="1"/>
</dbReference>
<comment type="caution">
    <text evidence="4">The sequence shown here is derived from an EMBL/GenBank/DDBJ whole genome shotgun (WGS) entry which is preliminary data.</text>
</comment>
<dbReference type="Gene3D" id="3.30.470.20">
    <property type="entry name" value="ATP-grasp fold, B domain"/>
    <property type="match status" value="1"/>
</dbReference>
<accession>A0ABT2H2C0</accession>
<evidence type="ECO:0000313" key="4">
    <source>
        <dbReference type="EMBL" id="MCS5734057.1"/>
    </source>
</evidence>
<feature type="domain" description="ATP-grasp" evidence="3">
    <location>
        <begin position="129"/>
        <end position="314"/>
    </location>
</feature>
<keyword evidence="5" id="KW-1185">Reference proteome</keyword>
<keyword evidence="1" id="KW-0067">ATP-binding</keyword>
<dbReference type="Gene3D" id="3.40.50.20">
    <property type="match status" value="1"/>
</dbReference>
<evidence type="ECO:0000259" key="3">
    <source>
        <dbReference type="PROSITE" id="PS50975"/>
    </source>
</evidence>
<sequence>MTAVLLTGSRAPVALDLARRFAEEGAFVMVADSQPAISSASSAVGAAYRVPSARFRPLEFAAAVAGIARRHAVDLIVPTCEETFWLAAVAFARPDGSGAASETVAALRDRLFAPPIDVLRRLHDKAEFMTLLDELGVAHPSTEVISSAIRWRRRAEARARGARPPVVVKPAFSRFGTRTLLVDEGQPLPALPRVTREERWLVQERLTGEEYCTYAVAVGGRLTAFVAYRPAWRAGRGAGVAFERLDPASALALDARRIAASIAARLTMTGQFGLDLMMTASGPQVLECNPRATSGLHLFAPGGGLAGAFRGVEAAGPSRATARLGLPLAMYAAPGMRHPADVARWWRLRRSPDALRPPGDRVSVAKLARSIAVQQRTARQAGVSLLAASTHDIEWNGEPLPPRQSSPPLAPSRAAPDAPDAASTPHPHDAAPPSSPHLGAASAPPPASSAAHGRPRQAPPPPDGESVGESPRDWADVFADGMSSPAGTTGLVENVEALVGVVEVDGHRLPVTTPRRCTTRDAPPQSYVVSPLSHYVHYAREELGNLESRAARVVASGVLTVLGRVLATGRIDDVVIVGNALLSTNLLPDVGEAALQRLTTELAAAHPGRAIVWRSVHGRGSRLPDTLRRSGYRLIPSRSVLFTPTRDDEWAGLRDSRRDRATLDASGYRALRPPVDDATGMSHPHVRQRIAELYDLLYVGKYSTLNPRYTADFVGLAQRSGLLDFIVLERNGRIDGVFGFRVAHGLLAAPLVGYDTALPQSAGLYRMLTYLIARTAHEHDVELHNSSGVAQFKRNRGAEAEIEYTAVYTRHLPAPRRAAWALLEIVVRRIAVPLVARDGL</sequence>
<gene>
    <name evidence="4" type="ORF">N1032_09945</name>
</gene>
<evidence type="ECO:0000256" key="1">
    <source>
        <dbReference type="PROSITE-ProRule" id="PRU00409"/>
    </source>
</evidence>
<organism evidence="4 5">
    <name type="scientific">Herbiconiux daphne</name>
    <dbReference type="NCBI Taxonomy" id="2970914"/>
    <lineage>
        <taxon>Bacteria</taxon>
        <taxon>Bacillati</taxon>
        <taxon>Actinomycetota</taxon>
        <taxon>Actinomycetes</taxon>
        <taxon>Micrococcales</taxon>
        <taxon>Microbacteriaceae</taxon>
        <taxon>Herbiconiux</taxon>
    </lineage>
</organism>
<feature type="compositionally biased region" description="Low complexity" evidence="2">
    <location>
        <begin position="411"/>
        <end position="425"/>
    </location>
</feature>
<evidence type="ECO:0000313" key="5">
    <source>
        <dbReference type="Proteomes" id="UP001165586"/>
    </source>
</evidence>
<dbReference type="InterPro" id="IPR003806">
    <property type="entry name" value="ATP-grasp_PylC-type"/>
</dbReference>
<dbReference type="Proteomes" id="UP001165586">
    <property type="component" value="Unassembled WGS sequence"/>
</dbReference>
<dbReference type="Pfam" id="PF02655">
    <property type="entry name" value="ATP-grasp_3"/>
    <property type="match status" value="1"/>
</dbReference>
<feature type="region of interest" description="Disordered" evidence="2">
    <location>
        <begin position="394"/>
        <end position="487"/>
    </location>
</feature>
<dbReference type="PROSITE" id="PS50975">
    <property type="entry name" value="ATP_GRASP"/>
    <property type="match status" value="1"/>
</dbReference>
<reference evidence="4" key="1">
    <citation type="submission" date="2022-08" db="EMBL/GenBank/DDBJ databases">
        <authorList>
            <person name="Deng Y."/>
            <person name="Han X.-F."/>
            <person name="Zhang Y.-Q."/>
        </authorList>
    </citation>
    <scope>NUCLEOTIDE SEQUENCE</scope>
    <source>
        <strain evidence="4">CPCC 203386</strain>
    </source>
</reference>
<feature type="compositionally biased region" description="Low complexity" evidence="2">
    <location>
        <begin position="436"/>
        <end position="452"/>
    </location>
</feature>
<protein>
    <submittedName>
        <fullName evidence="4">ATP-grasp domain-containing protein</fullName>
    </submittedName>
</protein>
<feature type="compositionally biased region" description="Pro residues" evidence="2">
    <location>
        <begin position="399"/>
        <end position="410"/>
    </location>
</feature>
<dbReference type="InterPro" id="IPR011761">
    <property type="entry name" value="ATP-grasp"/>
</dbReference>